<gene>
    <name evidence="2" type="ORF">LCMAC202_01480</name>
</gene>
<sequence>MVSNLPKKSTVWSITGGLAAIVVAGLLVKRYRVSGATQYFRTGLVNKQVHVQDAAQKVNSAEFGGNRTTPDGTPGC</sequence>
<reference evidence="2" key="1">
    <citation type="journal article" date="2019" name="MBio">
        <title>Virus Genomes from Deep Sea Sediments Expand the Ocean Megavirome and Support Independent Origins of Viral Gigantism.</title>
        <authorList>
            <person name="Backstrom D."/>
            <person name="Yutin N."/>
            <person name="Jorgensen S.L."/>
            <person name="Dharamshi J."/>
            <person name="Homa F."/>
            <person name="Zaremba-Niedwiedzka K."/>
            <person name="Spang A."/>
            <person name="Wolf Y.I."/>
            <person name="Koonin E.V."/>
            <person name="Ettema T.J."/>
        </authorList>
    </citation>
    <scope>NUCLEOTIDE SEQUENCE</scope>
</reference>
<evidence type="ECO:0000313" key="2">
    <source>
        <dbReference type="EMBL" id="QBK87812.1"/>
    </source>
</evidence>
<feature type="transmembrane region" description="Helical" evidence="1">
    <location>
        <begin position="12"/>
        <end position="28"/>
    </location>
</feature>
<dbReference type="EMBL" id="MK500370">
    <property type="protein sequence ID" value="QBK87812.1"/>
    <property type="molecule type" value="Genomic_DNA"/>
</dbReference>
<evidence type="ECO:0000256" key="1">
    <source>
        <dbReference type="SAM" id="Phobius"/>
    </source>
</evidence>
<keyword evidence="1" id="KW-0472">Membrane</keyword>
<accession>A0A481YX60</accession>
<keyword evidence="1" id="KW-1133">Transmembrane helix</keyword>
<name>A0A481YX60_9VIRU</name>
<proteinExistence type="predicted"/>
<organism evidence="2">
    <name type="scientific">Marseillevirus LCMAC202</name>
    <dbReference type="NCBI Taxonomy" id="2506606"/>
    <lineage>
        <taxon>Viruses</taxon>
        <taxon>Varidnaviria</taxon>
        <taxon>Bamfordvirae</taxon>
        <taxon>Nucleocytoviricota</taxon>
        <taxon>Megaviricetes</taxon>
        <taxon>Pimascovirales</taxon>
        <taxon>Pimascovirales incertae sedis</taxon>
        <taxon>Marseilleviridae</taxon>
    </lineage>
</organism>
<protein>
    <submittedName>
        <fullName evidence="2">Uncharacterized protein</fullName>
    </submittedName>
</protein>
<keyword evidence="1" id="KW-0812">Transmembrane</keyword>